<gene>
    <name evidence="1" type="ORF">FX988_02616</name>
</gene>
<organism evidence="1 2">
    <name type="scientific">Paraglaciecola mesophila</name>
    <dbReference type="NCBI Taxonomy" id="197222"/>
    <lineage>
        <taxon>Bacteria</taxon>
        <taxon>Pseudomonadati</taxon>
        <taxon>Pseudomonadota</taxon>
        <taxon>Gammaproteobacteria</taxon>
        <taxon>Alteromonadales</taxon>
        <taxon>Alteromonadaceae</taxon>
        <taxon>Paraglaciecola</taxon>
    </lineage>
</organism>
<dbReference type="KEGG" id="pmes:FX988_02616"/>
<dbReference type="AlphaFoldDB" id="A0A857JJX8"/>
<proteinExistence type="predicted"/>
<evidence type="ECO:0000313" key="2">
    <source>
        <dbReference type="Proteomes" id="UP000464524"/>
    </source>
</evidence>
<dbReference type="Proteomes" id="UP000464524">
    <property type="component" value="Chromosome"/>
</dbReference>
<dbReference type="RefSeq" id="WP_160180405.1">
    <property type="nucleotide sequence ID" value="NZ_CP047656.1"/>
</dbReference>
<evidence type="ECO:0008006" key="3">
    <source>
        <dbReference type="Google" id="ProtNLM"/>
    </source>
</evidence>
<dbReference type="Gene3D" id="2.60.40.3620">
    <property type="match status" value="1"/>
</dbReference>
<dbReference type="EMBL" id="CP047656">
    <property type="protein sequence ID" value="QHJ12359.1"/>
    <property type="molecule type" value="Genomic_DNA"/>
</dbReference>
<protein>
    <recommendedName>
        <fullName evidence="3">Pullulanase</fullName>
    </recommendedName>
</protein>
<accession>A0A857JJX8</accession>
<dbReference type="PROSITE" id="PS51257">
    <property type="entry name" value="PROKAR_LIPOPROTEIN"/>
    <property type="match status" value="1"/>
</dbReference>
<keyword evidence="2" id="KW-1185">Reference proteome</keyword>
<dbReference type="OrthoDB" id="6196650at2"/>
<name>A0A857JJX8_9ALTE</name>
<sequence>MNKLTQLYGAIAISLLSGCASYTVEPYKDVQQLPELYLRGVFTWWEADPQYLLKNQGGSVYATTIELIADGQPYDFKFADKDWTPGSSCGYRSKFRDQDITLNEPVYADCNTTDENFKFVPKETGRYTFSINFSNIDKPVVKVSKL</sequence>
<evidence type="ECO:0000313" key="1">
    <source>
        <dbReference type="EMBL" id="QHJ12359.1"/>
    </source>
</evidence>
<reference evidence="1 2" key="1">
    <citation type="submission" date="2019-12" db="EMBL/GenBank/DDBJ databases">
        <title>Genome sequencing and assembly of endphytes of Porphyra tenera.</title>
        <authorList>
            <person name="Park J.M."/>
            <person name="Shin R."/>
            <person name="Jo S.H."/>
        </authorList>
    </citation>
    <scope>NUCLEOTIDE SEQUENCE [LARGE SCALE GENOMIC DNA]</scope>
    <source>
        <strain evidence="1 2">GPM4</strain>
    </source>
</reference>